<gene>
    <name evidence="1" type="ORF">LKD32_07355</name>
</gene>
<dbReference type="RefSeq" id="WP_308451262.1">
    <property type="nucleotide sequence ID" value="NZ_JAJEPU010000018.1"/>
</dbReference>
<dbReference type="Proteomes" id="UP001198962">
    <property type="component" value="Unassembled WGS sequence"/>
</dbReference>
<reference evidence="1" key="1">
    <citation type="submission" date="2021-10" db="EMBL/GenBank/DDBJ databases">
        <title>Anaerobic single-cell dispensing facilitates the cultivation of human gut bacteria.</title>
        <authorList>
            <person name="Afrizal A."/>
        </authorList>
    </citation>
    <scope>NUCLEOTIDE SEQUENCE</scope>
    <source>
        <strain evidence="1">CLA-AA-H274</strain>
    </source>
</reference>
<name>A0AAE3AMY5_9FIRM</name>
<evidence type="ECO:0000313" key="2">
    <source>
        <dbReference type="Proteomes" id="UP001198962"/>
    </source>
</evidence>
<keyword evidence="2" id="KW-1185">Reference proteome</keyword>
<sequence length="174" mass="19956">MHKIREHVIHLLRGEMFDLDGKKLFAFGGARSHDIDGFATDAALKRDYTAGILQPDDPLLYDKLKILRRTNCCARIEEVSWWRAEMPTRLEMMHGMQTLKANGMKADFIVSHDGPSSSLAILGGGLLPPDPLTEYLEKVKQKTAYGKWFFGHHHVDREITEKDFVVYERITRIC</sequence>
<accession>A0AAE3AMY5</accession>
<dbReference type="AlphaFoldDB" id="A0AAE3AMY5"/>
<comment type="caution">
    <text evidence="1">The sequence shown here is derived from an EMBL/GenBank/DDBJ whole genome shotgun (WGS) entry which is preliminary data.</text>
</comment>
<organism evidence="1 2">
    <name type="scientific">Brotaphodocola catenula</name>
    <dbReference type="NCBI Taxonomy" id="2885361"/>
    <lineage>
        <taxon>Bacteria</taxon>
        <taxon>Bacillati</taxon>
        <taxon>Bacillota</taxon>
        <taxon>Clostridia</taxon>
        <taxon>Lachnospirales</taxon>
        <taxon>Lachnospiraceae</taxon>
        <taxon>Brotaphodocola</taxon>
    </lineage>
</organism>
<protein>
    <submittedName>
        <fullName evidence="1">Metallophosphatase</fullName>
    </submittedName>
</protein>
<proteinExistence type="predicted"/>
<evidence type="ECO:0000313" key="1">
    <source>
        <dbReference type="EMBL" id="MCC2164698.1"/>
    </source>
</evidence>
<dbReference type="EMBL" id="JAJEPU010000018">
    <property type="protein sequence ID" value="MCC2164698.1"/>
    <property type="molecule type" value="Genomic_DNA"/>
</dbReference>